<dbReference type="InterPro" id="IPR000456">
    <property type="entry name" value="Ribosomal_bL17"/>
</dbReference>
<comment type="similarity">
    <text evidence="1">Belongs to the bacterial ribosomal protein bL17 family.</text>
</comment>
<dbReference type="Pfam" id="PF01196">
    <property type="entry name" value="Ribosomal_L17"/>
    <property type="match status" value="1"/>
</dbReference>
<dbReference type="PANTHER" id="PTHR14413:SF16">
    <property type="entry name" value="LARGE RIBOSOMAL SUBUNIT PROTEIN BL17M"/>
    <property type="match status" value="1"/>
</dbReference>
<evidence type="ECO:0000256" key="5">
    <source>
        <dbReference type="SAM" id="MobiDB-lite"/>
    </source>
</evidence>
<feature type="compositionally biased region" description="Basic and acidic residues" evidence="5">
    <location>
        <begin position="126"/>
        <end position="143"/>
    </location>
</feature>
<protein>
    <recommendedName>
        <fullName evidence="4">50S ribosomal protein L17</fullName>
    </recommendedName>
</protein>
<evidence type="ECO:0000256" key="2">
    <source>
        <dbReference type="ARBA" id="ARBA00022980"/>
    </source>
</evidence>
<feature type="region of interest" description="Disordered" evidence="5">
    <location>
        <begin position="126"/>
        <end position="171"/>
    </location>
</feature>
<keyword evidence="2 6" id="KW-0689">Ribosomal protein</keyword>
<dbReference type="STRING" id="1619100.UT34_C0002G0174"/>
<reference evidence="6 7" key="1">
    <citation type="journal article" date="2015" name="Nature">
        <title>rRNA introns, odd ribosomes, and small enigmatic genomes across a large radiation of phyla.</title>
        <authorList>
            <person name="Brown C.T."/>
            <person name="Hug L.A."/>
            <person name="Thomas B.C."/>
            <person name="Sharon I."/>
            <person name="Castelle C.J."/>
            <person name="Singh A."/>
            <person name="Wilkins M.J."/>
            <person name="Williams K.H."/>
            <person name="Banfield J.F."/>
        </authorList>
    </citation>
    <scope>NUCLEOTIDE SEQUENCE [LARGE SCALE GENOMIC DNA]</scope>
</reference>
<evidence type="ECO:0000313" key="7">
    <source>
        <dbReference type="Proteomes" id="UP000034799"/>
    </source>
</evidence>
<dbReference type="GO" id="GO:0003735">
    <property type="term" value="F:structural constituent of ribosome"/>
    <property type="evidence" value="ECO:0007669"/>
    <property type="project" value="InterPro"/>
</dbReference>
<accession>A0A0G0QVM8</accession>
<evidence type="ECO:0000256" key="1">
    <source>
        <dbReference type="ARBA" id="ARBA00008777"/>
    </source>
</evidence>
<dbReference type="Proteomes" id="UP000034799">
    <property type="component" value="Unassembled WGS sequence"/>
</dbReference>
<sequence>MFKRQSFKKLGRKASHRSALKKNLLRSIFQSGHVTTTTPKAKMLRGEVQSLLNKVVKSEKSLNLFRDLESILGTRKLVDAVIAYTGVSKMGVKVLKVGFRPGDNAEKSKVELVGFKVEKKTVVKKETKKAEETKEVEQPERKGLKSILGTGKSVGKRMTVKRERARTRSGL</sequence>
<keyword evidence="3" id="KW-0687">Ribonucleoprotein</keyword>
<dbReference type="Gene3D" id="3.90.1030.10">
    <property type="entry name" value="Ribosomal protein L17"/>
    <property type="match status" value="1"/>
</dbReference>
<name>A0A0G0QVM8_9BACT</name>
<feature type="compositionally biased region" description="Basic residues" evidence="5">
    <location>
        <begin position="154"/>
        <end position="171"/>
    </location>
</feature>
<proteinExistence type="inferred from homology"/>
<dbReference type="GO" id="GO:0022625">
    <property type="term" value="C:cytosolic large ribosomal subunit"/>
    <property type="evidence" value="ECO:0007669"/>
    <property type="project" value="TreeGrafter"/>
</dbReference>
<comment type="caution">
    <text evidence="6">The sequence shown here is derived from an EMBL/GenBank/DDBJ whole genome shotgun (WGS) entry which is preliminary data.</text>
</comment>
<organism evidence="6 7">
    <name type="scientific">candidate division WS6 bacterium GW2011_GWF2_39_15</name>
    <dbReference type="NCBI Taxonomy" id="1619100"/>
    <lineage>
        <taxon>Bacteria</taxon>
        <taxon>Candidatus Dojkabacteria</taxon>
    </lineage>
</organism>
<evidence type="ECO:0000313" key="6">
    <source>
        <dbReference type="EMBL" id="KKR05667.1"/>
    </source>
</evidence>
<dbReference type="InterPro" id="IPR036373">
    <property type="entry name" value="Ribosomal_bL17_sf"/>
</dbReference>
<evidence type="ECO:0000256" key="4">
    <source>
        <dbReference type="ARBA" id="ARBA00035494"/>
    </source>
</evidence>
<dbReference type="AlphaFoldDB" id="A0A0G0QVM8"/>
<dbReference type="SUPFAM" id="SSF64263">
    <property type="entry name" value="Prokaryotic ribosomal protein L17"/>
    <property type="match status" value="1"/>
</dbReference>
<gene>
    <name evidence="6" type="ORF">UT34_C0002G0174</name>
</gene>
<dbReference type="EMBL" id="LBWK01000002">
    <property type="protein sequence ID" value="KKR05667.1"/>
    <property type="molecule type" value="Genomic_DNA"/>
</dbReference>
<dbReference type="PANTHER" id="PTHR14413">
    <property type="entry name" value="RIBOSOMAL PROTEIN L17"/>
    <property type="match status" value="1"/>
</dbReference>
<dbReference type="GO" id="GO:0006412">
    <property type="term" value="P:translation"/>
    <property type="evidence" value="ECO:0007669"/>
    <property type="project" value="InterPro"/>
</dbReference>
<evidence type="ECO:0000256" key="3">
    <source>
        <dbReference type="ARBA" id="ARBA00023274"/>
    </source>
</evidence>